<sequence>MRVFIAGIDGYLGWTLAQALTARGHEVGGADGYFRRKWVDEMGSWSAIPIVSMKERLEAFRERYGKRLPFWEGDLRSYPFVEQALREFRPDAVVHLGECPSAPYSAIDVEHAVFVQTNNLTTTFHLLFAMKAIAPEAHLVKLGTMGEYGTPNLDIPEGFFEVEYRGRKDRLPFPRQAGSWYHWSKVHGSNNVMFASKLWDLAATDIMQGIVFGTHPAEMGDDPRLATRLDFDQAFGTIVNRFCCQAVIGHPLTLYGSGTQQRGFLPLQDSMQCLALAVENPPKRGEYRVLNQFQQVYRLDDWAGKVAKAADAFGLKTEIRHLDNPRKEQEEHHYRPDHDELTRLGYRPSGDMDAELRTMLARLLPHAERIRGKSEALLPDIRWTGDRSRVSYRLPT</sequence>
<dbReference type="OrthoDB" id="9771073at2"/>
<keyword evidence="5" id="KW-1185">Reference proteome</keyword>
<dbReference type="InterPro" id="IPR036291">
    <property type="entry name" value="NAD(P)-bd_dom_sf"/>
</dbReference>
<evidence type="ECO:0000256" key="1">
    <source>
        <dbReference type="ARBA" id="ARBA00007637"/>
    </source>
</evidence>
<evidence type="ECO:0000313" key="4">
    <source>
        <dbReference type="EMBL" id="TNJ62879.1"/>
    </source>
</evidence>
<reference evidence="4 5" key="1">
    <citation type="submission" date="2019-05" db="EMBL/GenBank/DDBJ databases">
        <title>We sequenced the genome of Paenibacillus hemerocallicola KCTC 33185 for further insight into its adaptation and study the phylogeny of Paenibacillus.</title>
        <authorList>
            <person name="Narsing Rao M.P."/>
        </authorList>
    </citation>
    <scope>NUCLEOTIDE SEQUENCE [LARGE SCALE GENOMIC DNA]</scope>
    <source>
        <strain evidence="4 5">KCTC 33185</strain>
    </source>
</reference>
<evidence type="ECO:0000256" key="2">
    <source>
        <dbReference type="SAM" id="MobiDB-lite"/>
    </source>
</evidence>
<dbReference type="Proteomes" id="UP000307943">
    <property type="component" value="Unassembled WGS sequence"/>
</dbReference>
<evidence type="ECO:0000313" key="5">
    <source>
        <dbReference type="Proteomes" id="UP000307943"/>
    </source>
</evidence>
<feature type="region of interest" description="Disordered" evidence="2">
    <location>
        <begin position="324"/>
        <end position="348"/>
    </location>
</feature>
<dbReference type="Gene3D" id="3.90.25.10">
    <property type="entry name" value="UDP-galactose 4-epimerase, domain 1"/>
    <property type="match status" value="1"/>
</dbReference>
<proteinExistence type="inferred from homology"/>
<dbReference type="AlphaFoldDB" id="A0A5C4T406"/>
<dbReference type="Gene3D" id="3.40.50.720">
    <property type="entry name" value="NAD(P)-binding Rossmann-like Domain"/>
    <property type="match status" value="1"/>
</dbReference>
<dbReference type="RefSeq" id="WP_139605692.1">
    <property type="nucleotide sequence ID" value="NZ_VDCQ01000052.1"/>
</dbReference>
<dbReference type="PANTHER" id="PTHR43000">
    <property type="entry name" value="DTDP-D-GLUCOSE 4,6-DEHYDRATASE-RELATED"/>
    <property type="match status" value="1"/>
</dbReference>
<dbReference type="Pfam" id="PF01370">
    <property type="entry name" value="Epimerase"/>
    <property type="match status" value="1"/>
</dbReference>
<organism evidence="4 5">
    <name type="scientific">Paenibacillus hemerocallicola</name>
    <dbReference type="NCBI Taxonomy" id="1172614"/>
    <lineage>
        <taxon>Bacteria</taxon>
        <taxon>Bacillati</taxon>
        <taxon>Bacillota</taxon>
        <taxon>Bacilli</taxon>
        <taxon>Bacillales</taxon>
        <taxon>Paenibacillaceae</taxon>
        <taxon>Paenibacillus</taxon>
    </lineage>
</organism>
<gene>
    <name evidence="4" type="ORF">FE784_28705</name>
</gene>
<accession>A0A5C4T406</accession>
<dbReference type="EMBL" id="VDCQ01000052">
    <property type="protein sequence ID" value="TNJ62879.1"/>
    <property type="molecule type" value="Genomic_DNA"/>
</dbReference>
<name>A0A5C4T406_9BACL</name>
<dbReference type="SUPFAM" id="SSF51735">
    <property type="entry name" value="NAD(P)-binding Rossmann-fold domains"/>
    <property type="match status" value="1"/>
</dbReference>
<dbReference type="InterPro" id="IPR001509">
    <property type="entry name" value="Epimerase_deHydtase"/>
</dbReference>
<feature type="compositionally biased region" description="Basic and acidic residues" evidence="2">
    <location>
        <begin position="324"/>
        <end position="342"/>
    </location>
</feature>
<comment type="similarity">
    <text evidence="1">Belongs to the NAD(P)-dependent epimerase/dehydratase family.</text>
</comment>
<comment type="caution">
    <text evidence="4">The sequence shown here is derived from an EMBL/GenBank/DDBJ whole genome shotgun (WGS) entry which is preliminary data.</text>
</comment>
<protein>
    <submittedName>
        <fullName evidence="4">NAD-dependent epimerase/dehydratase family protein</fullName>
    </submittedName>
</protein>
<evidence type="ECO:0000259" key="3">
    <source>
        <dbReference type="Pfam" id="PF01370"/>
    </source>
</evidence>
<feature type="domain" description="NAD-dependent epimerase/dehydratase" evidence="3">
    <location>
        <begin position="3"/>
        <end position="289"/>
    </location>
</feature>